<protein>
    <recommendedName>
        <fullName evidence="5">Helicase ATP-binding domain-containing protein</fullName>
    </recommendedName>
</protein>
<dbReference type="PANTHER" id="PTHR11274">
    <property type="entry name" value="RAD25/XP-B DNA REPAIR HELICASE"/>
    <property type="match status" value="1"/>
</dbReference>
<accession>A0A6C0IJZ8</accession>
<dbReference type="PANTHER" id="PTHR11274:SF0">
    <property type="entry name" value="GENERAL TRANSCRIPTION AND DNA REPAIR FACTOR IIH HELICASE SUBUNIT XPB"/>
    <property type="match status" value="1"/>
</dbReference>
<dbReference type="Gene3D" id="3.40.50.300">
    <property type="entry name" value="P-loop containing nucleotide triphosphate hydrolases"/>
    <property type="match status" value="2"/>
</dbReference>
<sequence>MSNNTYLGPKGYTIYKECLEPSDLKVLKEELNVRAYVPTSPIQSPAFPVYREAPKKIYLPRYYGIQNYGPPEEIKIPQGTDIQLNFNGDLRDYQNNIIDIYLKHTDKVWGGGGLLEIPCGRGKTVIALKIIAQLKKKTLVIVHKGFLLNQWIERIEQFLPTAKVGRIQGQIMDIEGKDIVIGMLQSLSMKEYPEDLFSQFGLTIVDECHHISSEVFSRSLQKIITFYTLGLSATMQRKDGLSKVFKMFLGDIVYKEKREDEDPVLVKAIEYKTSDEEFNKMCFDYRGNPAYSTMISKLCAFSHRSEFILKVVERELSLKAGQQLMILAHNKNILTYLYKAIEHRQLATVGYYVGGMKDADLKKSETCQVIIATYAMAAEALDIKTLTTLLLATPKTDIIQAVGRILRVKHERPLVIDIIDTHDVFIGQWQKRRKYYSSNKYKILHTNSGLYLANITDSANEKKTSIWKTLSDTTIKKNKTETCDVYVSQEALMKGKCLINI</sequence>
<dbReference type="GO" id="GO:0004386">
    <property type="term" value="F:helicase activity"/>
    <property type="evidence" value="ECO:0007669"/>
    <property type="project" value="UniProtKB-KW"/>
</dbReference>
<feature type="domain" description="Helicase ATP-binding" evidence="5">
    <location>
        <begin position="104"/>
        <end position="253"/>
    </location>
</feature>
<dbReference type="SUPFAM" id="SSF52540">
    <property type="entry name" value="P-loop containing nucleoside triphosphate hydrolases"/>
    <property type="match status" value="2"/>
</dbReference>
<dbReference type="Pfam" id="PF04851">
    <property type="entry name" value="ResIII"/>
    <property type="match status" value="1"/>
</dbReference>
<organism evidence="6">
    <name type="scientific">viral metagenome</name>
    <dbReference type="NCBI Taxonomy" id="1070528"/>
    <lineage>
        <taxon>unclassified sequences</taxon>
        <taxon>metagenomes</taxon>
        <taxon>organismal metagenomes</taxon>
    </lineage>
</organism>
<dbReference type="GO" id="GO:0003677">
    <property type="term" value="F:DNA binding"/>
    <property type="evidence" value="ECO:0007669"/>
    <property type="project" value="InterPro"/>
</dbReference>
<evidence type="ECO:0000256" key="3">
    <source>
        <dbReference type="ARBA" id="ARBA00022806"/>
    </source>
</evidence>
<name>A0A6C0IJZ8_9ZZZZ</name>
<proteinExistence type="predicted"/>
<dbReference type="EMBL" id="MN740194">
    <property type="protein sequence ID" value="QHT92756.1"/>
    <property type="molecule type" value="Genomic_DNA"/>
</dbReference>
<reference evidence="6" key="1">
    <citation type="journal article" date="2020" name="Nature">
        <title>Giant virus diversity and host interactions through global metagenomics.</title>
        <authorList>
            <person name="Schulz F."/>
            <person name="Roux S."/>
            <person name="Paez-Espino D."/>
            <person name="Jungbluth S."/>
            <person name="Walsh D.A."/>
            <person name="Denef V.J."/>
            <person name="McMahon K.D."/>
            <person name="Konstantinidis K.T."/>
            <person name="Eloe-Fadrosh E.A."/>
            <person name="Kyrpides N.C."/>
            <person name="Woyke T."/>
        </authorList>
    </citation>
    <scope>NUCLEOTIDE SEQUENCE</scope>
    <source>
        <strain evidence="6">GVMAG-M-3300023184-89</strain>
    </source>
</reference>
<evidence type="ECO:0000256" key="4">
    <source>
        <dbReference type="ARBA" id="ARBA00022840"/>
    </source>
</evidence>
<dbReference type="SMART" id="SM00487">
    <property type="entry name" value="DEXDc"/>
    <property type="match status" value="1"/>
</dbReference>
<dbReference type="InterPro" id="IPR014001">
    <property type="entry name" value="Helicase_ATP-bd"/>
</dbReference>
<dbReference type="AlphaFoldDB" id="A0A6C0IJZ8"/>
<dbReference type="InterPro" id="IPR050615">
    <property type="entry name" value="ATP-dep_DNA_Helicase"/>
</dbReference>
<evidence type="ECO:0000256" key="1">
    <source>
        <dbReference type="ARBA" id="ARBA00022741"/>
    </source>
</evidence>
<evidence type="ECO:0000259" key="5">
    <source>
        <dbReference type="PROSITE" id="PS51192"/>
    </source>
</evidence>
<dbReference type="InterPro" id="IPR027417">
    <property type="entry name" value="P-loop_NTPase"/>
</dbReference>
<keyword evidence="3" id="KW-0347">Helicase</keyword>
<dbReference type="PROSITE" id="PS51192">
    <property type="entry name" value="HELICASE_ATP_BIND_1"/>
    <property type="match status" value="1"/>
</dbReference>
<keyword evidence="2" id="KW-0378">Hydrolase</keyword>
<dbReference type="InterPro" id="IPR006935">
    <property type="entry name" value="Helicase/UvrB_N"/>
</dbReference>
<dbReference type="GO" id="GO:0005524">
    <property type="term" value="F:ATP binding"/>
    <property type="evidence" value="ECO:0007669"/>
    <property type="project" value="UniProtKB-KW"/>
</dbReference>
<keyword evidence="4" id="KW-0067">ATP-binding</keyword>
<dbReference type="CDD" id="cd17926">
    <property type="entry name" value="DEXHc_RE"/>
    <property type="match status" value="1"/>
</dbReference>
<dbReference type="GO" id="GO:0016787">
    <property type="term" value="F:hydrolase activity"/>
    <property type="evidence" value="ECO:0007669"/>
    <property type="project" value="UniProtKB-KW"/>
</dbReference>
<keyword evidence="1" id="KW-0547">Nucleotide-binding</keyword>
<evidence type="ECO:0000313" key="6">
    <source>
        <dbReference type="EMBL" id="QHT92756.1"/>
    </source>
</evidence>
<evidence type="ECO:0000256" key="2">
    <source>
        <dbReference type="ARBA" id="ARBA00022801"/>
    </source>
</evidence>